<dbReference type="Proteomes" id="UP001153076">
    <property type="component" value="Unassembled WGS sequence"/>
</dbReference>
<keyword evidence="2" id="KW-1185">Reference proteome</keyword>
<name>A0A9Q1KX60_9CARY</name>
<evidence type="ECO:0000313" key="1">
    <source>
        <dbReference type="EMBL" id="KAJ8450534.1"/>
    </source>
</evidence>
<dbReference type="EMBL" id="JAKOGI010000014">
    <property type="protein sequence ID" value="KAJ8450534.1"/>
    <property type="molecule type" value="Genomic_DNA"/>
</dbReference>
<evidence type="ECO:0000313" key="2">
    <source>
        <dbReference type="Proteomes" id="UP001153076"/>
    </source>
</evidence>
<reference evidence="1" key="1">
    <citation type="submission" date="2022-04" db="EMBL/GenBank/DDBJ databases">
        <title>Carnegiea gigantea Genome sequencing and assembly v2.</title>
        <authorList>
            <person name="Copetti D."/>
            <person name="Sanderson M.J."/>
            <person name="Burquez A."/>
            <person name="Wojciechowski M.F."/>
        </authorList>
    </citation>
    <scope>NUCLEOTIDE SEQUENCE</scope>
    <source>
        <strain evidence="1">SGP5-SGP5p</strain>
        <tissue evidence="1">Aerial part</tissue>
    </source>
</reference>
<dbReference type="AlphaFoldDB" id="A0A9Q1KX60"/>
<protein>
    <submittedName>
        <fullName evidence="1">Uncharacterized protein</fullName>
    </submittedName>
</protein>
<organism evidence="1 2">
    <name type="scientific">Carnegiea gigantea</name>
    <dbReference type="NCBI Taxonomy" id="171969"/>
    <lineage>
        <taxon>Eukaryota</taxon>
        <taxon>Viridiplantae</taxon>
        <taxon>Streptophyta</taxon>
        <taxon>Embryophyta</taxon>
        <taxon>Tracheophyta</taxon>
        <taxon>Spermatophyta</taxon>
        <taxon>Magnoliopsida</taxon>
        <taxon>eudicotyledons</taxon>
        <taxon>Gunneridae</taxon>
        <taxon>Pentapetalae</taxon>
        <taxon>Caryophyllales</taxon>
        <taxon>Cactineae</taxon>
        <taxon>Cactaceae</taxon>
        <taxon>Cactoideae</taxon>
        <taxon>Echinocereeae</taxon>
        <taxon>Carnegiea</taxon>
    </lineage>
</organism>
<comment type="caution">
    <text evidence="1">The sequence shown here is derived from an EMBL/GenBank/DDBJ whole genome shotgun (WGS) entry which is preliminary data.</text>
</comment>
<gene>
    <name evidence="1" type="ORF">Cgig2_020171</name>
</gene>
<accession>A0A9Q1KX60</accession>
<proteinExistence type="predicted"/>
<sequence length="159" mass="17905">MVTGFSKLDSVQWPNRGRVRELIDKKRARRWSRRMRARPLRERPPHRMVASRGGGHGRLREGVLCLALKESFASASSPSRRLPCPMPRCSLCEAEGATVDFELLEMVQATFDAMLLNEGVELGVVHGFTSEGLKSALVGLRWSSFEVWMSGVDHVRREA</sequence>